<evidence type="ECO:0000313" key="3">
    <source>
        <dbReference type="EMBL" id="AGA59236.1"/>
    </source>
</evidence>
<dbReference type="RefSeq" id="WP_015255968.1">
    <property type="nucleotide sequence ID" value="NC_019897.1"/>
</dbReference>
<dbReference type="Proteomes" id="UP000010795">
    <property type="component" value="Chromosome"/>
</dbReference>
<evidence type="ECO:0000259" key="2">
    <source>
        <dbReference type="Pfam" id="PF13579"/>
    </source>
</evidence>
<dbReference type="AlphaFoldDB" id="L0EHR5"/>
<dbReference type="eggNOG" id="COG0438">
    <property type="taxonomic scope" value="Bacteria"/>
</dbReference>
<dbReference type="PANTHER" id="PTHR45947">
    <property type="entry name" value="SULFOQUINOVOSYL TRANSFERASE SQD2"/>
    <property type="match status" value="1"/>
</dbReference>
<dbReference type="Gene3D" id="3.40.50.2000">
    <property type="entry name" value="Glycogen Phosphorylase B"/>
    <property type="match status" value="2"/>
</dbReference>
<dbReference type="EMBL" id="CP003255">
    <property type="protein sequence ID" value="AGA59236.1"/>
    <property type="molecule type" value="Genomic_DNA"/>
</dbReference>
<evidence type="ECO:0000313" key="4">
    <source>
        <dbReference type="Proteomes" id="UP000010795"/>
    </source>
</evidence>
<dbReference type="PANTHER" id="PTHR45947:SF14">
    <property type="entry name" value="SLL1723 PROTEIN"/>
    <property type="match status" value="1"/>
</dbReference>
<accession>L0EHR5</accession>
<dbReference type="OrthoDB" id="9804196at2"/>
<keyword evidence="3" id="KW-0808">Transferase</keyword>
<sequence>MGAETRVLHAVVNMNRGGAETLIMNLYRRIDRTRVQFDFLTCREGEFDDEIRSLGGKIHRIPWITDAGPVGYVRALDQFFAGDGRRYGIVHAHMDRMSGWVLRAARRAGVPVRIAHSHSTKVEGGALARLYKWASGRLIDPNATDRFACSEAAAVSLFAHRAGEAKLIRNAVDCGALAFDPDVRRAVRAELGLLPGQLAVCHVGRFHPAKNHAFLIDLFAGLTEERPDAVLLLMGDGPLKKDIVRRIEAASLESRVRLLGVRGDIARLLAAMDVMVFPSLHEGLPVALIEAQSAGLPCVVSDRVTEEADLKIGLVTRIPLEAPADRWIRAIKEAAAIADAVHVRREAAEQVRRRGYDIGAVAAELADYYGQAFLRQTSGPTETRRIV</sequence>
<proteinExistence type="predicted"/>
<dbReference type="KEGG" id="tco:Theco_3181"/>
<dbReference type="InterPro" id="IPR028098">
    <property type="entry name" value="Glyco_trans_4-like_N"/>
</dbReference>
<dbReference type="InterPro" id="IPR001296">
    <property type="entry name" value="Glyco_trans_1"/>
</dbReference>
<feature type="domain" description="Glycosyltransferase subfamily 4-like N-terminal" evidence="2">
    <location>
        <begin position="17"/>
        <end position="161"/>
    </location>
</feature>
<organism evidence="3 4">
    <name type="scientific">Thermobacillus composti (strain DSM 18247 / JCM 13945 / KWC4)</name>
    <dbReference type="NCBI Taxonomy" id="717605"/>
    <lineage>
        <taxon>Bacteria</taxon>
        <taxon>Bacillati</taxon>
        <taxon>Bacillota</taxon>
        <taxon>Bacilli</taxon>
        <taxon>Bacillales</taxon>
        <taxon>Paenibacillaceae</taxon>
        <taxon>Thermobacillus</taxon>
    </lineage>
</organism>
<gene>
    <name evidence="3" type="ordered locus">Theco_3181</name>
</gene>
<dbReference type="CDD" id="cd03812">
    <property type="entry name" value="GT4_CapH-like"/>
    <property type="match status" value="1"/>
</dbReference>
<dbReference type="InterPro" id="IPR050194">
    <property type="entry name" value="Glycosyltransferase_grp1"/>
</dbReference>
<protein>
    <submittedName>
        <fullName evidence="3">Glycosyltransferase</fullName>
    </submittedName>
</protein>
<dbReference type="HOGENOM" id="CLU_009583_33_0_9"/>
<name>L0EHR5_THECK</name>
<dbReference type="STRING" id="717605.Theco_3181"/>
<keyword evidence="4" id="KW-1185">Reference proteome</keyword>
<reference evidence="4" key="1">
    <citation type="submission" date="2012-01" db="EMBL/GenBank/DDBJ databases">
        <title>Complete sequence of chromosome of Thermobacillus composti KWC4.</title>
        <authorList>
            <person name="Lucas S."/>
            <person name="Han J."/>
            <person name="Lapidus A."/>
            <person name="Cheng J.-F."/>
            <person name="Goodwin L."/>
            <person name="Pitluck S."/>
            <person name="Peters L."/>
            <person name="Ovchinnikova G."/>
            <person name="Teshima H."/>
            <person name="Detter J.C."/>
            <person name="Han C."/>
            <person name="Tapia R."/>
            <person name="Land M."/>
            <person name="Hauser L."/>
            <person name="Kyrpides N."/>
            <person name="Ivanova N."/>
            <person name="Pagani I."/>
            <person name="Anderson I."/>
            <person name="Woyke T."/>
        </authorList>
    </citation>
    <scope>NUCLEOTIDE SEQUENCE [LARGE SCALE GENOMIC DNA]</scope>
    <source>
        <strain evidence="4">DSM 18247 / JCM 13945 / KWC4</strain>
    </source>
</reference>
<feature type="domain" description="Glycosyl transferase family 1" evidence="1">
    <location>
        <begin position="186"/>
        <end position="333"/>
    </location>
</feature>
<dbReference type="GO" id="GO:0016757">
    <property type="term" value="F:glycosyltransferase activity"/>
    <property type="evidence" value="ECO:0007669"/>
    <property type="project" value="InterPro"/>
</dbReference>
<dbReference type="SUPFAM" id="SSF53756">
    <property type="entry name" value="UDP-Glycosyltransferase/glycogen phosphorylase"/>
    <property type="match status" value="1"/>
</dbReference>
<dbReference type="Pfam" id="PF13579">
    <property type="entry name" value="Glyco_trans_4_4"/>
    <property type="match status" value="1"/>
</dbReference>
<evidence type="ECO:0000259" key="1">
    <source>
        <dbReference type="Pfam" id="PF00534"/>
    </source>
</evidence>
<dbReference type="Pfam" id="PF00534">
    <property type="entry name" value="Glycos_transf_1"/>
    <property type="match status" value="1"/>
</dbReference>